<organism evidence="7 8">
    <name type="scientific">Parabacteroides goldsteinii DSM 19448 = WAL 12034</name>
    <dbReference type="NCBI Taxonomy" id="927665"/>
    <lineage>
        <taxon>Bacteria</taxon>
        <taxon>Pseudomonadati</taxon>
        <taxon>Bacteroidota</taxon>
        <taxon>Bacteroidia</taxon>
        <taxon>Bacteroidales</taxon>
        <taxon>Tannerellaceae</taxon>
        <taxon>Parabacteroides</taxon>
    </lineage>
</organism>
<evidence type="ECO:0000256" key="4">
    <source>
        <dbReference type="ARBA" id="ARBA00023136"/>
    </source>
</evidence>
<evidence type="ECO:0000256" key="3">
    <source>
        <dbReference type="ARBA" id="ARBA00022989"/>
    </source>
</evidence>
<protein>
    <recommendedName>
        <fullName evidence="6">NfeD-like C-terminal domain-containing protein</fullName>
    </recommendedName>
</protein>
<dbReference type="EMBL" id="AQHV01000026">
    <property type="protein sequence ID" value="KKB47286.1"/>
    <property type="molecule type" value="Genomic_DNA"/>
</dbReference>
<dbReference type="GeneID" id="69978712"/>
<dbReference type="Gene3D" id="2.40.50.140">
    <property type="entry name" value="Nucleic acid-binding proteins"/>
    <property type="match status" value="1"/>
</dbReference>
<dbReference type="Pfam" id="PF01957">
    <property type="entry name" value="NfeD"/>
    <property type="match status" value="1"/>
</dbReference>
<feature type="transmembrane region" description="Helical" evidence="5">
    <location>
        <begin position="54"/>
        <end position="74"/>
    </location>
</feature>
<evidence type="ECO:0000256" key="2">
    <source>
        <dbReference type="ARBA" id="ARBA00022692"/>
    </source>
</evidence>
<keyword evidence="3 5" id="KW-1133">Transmembrane helix</keyword>
<keyword evidence="2 5" id="KW-0812">Transmembrane</keyword>
<dbReference type="Proteomes" id="UP000033047">
    <property type="component" value="Unassembled WGS sequence"/>
</dbReference>
<dbReference type="InterPro" id="IPR012340">
    <property type="entry name" value="NA-bd_OB-fold"/>
</dbReference>
<comment type="subcellular location">
    <subcellularLocation>
        <location evidence="1">Membrane</location>
        <topology evidence="1">Multi-pass membrane protein</topology>
    </subcellularLocation>
</comment>
<proteinExistence type="predicted"/>
<evidence type="ECO:0000259" key="6">
    <source>
        <dbReference type="Pfam" id="PF01957"/>
    </source>
</evidence>
<feature type="transmembrane region" description="Helical" evidence="5">
    <location>
        <begin position="31"/>
        <end position="48"/>
    </location>
</feature>
<dbReference type="AlphaFoldDB" id="A0A0F5IP23"/>
<reference evidence="7 8" key="1">
    <citation type="submission" date="2013-04" db="EMBL/GenBank/DDBJ databases">
        <title>The Genome Sequence of Parabacteroides goldsteinii DSM 19448.</title>
        <authorList>
            <consortium name="The Broad Institute Genomics Platform"/>
            <person name="Earl A."/>
            <person name="Ward D."/>
            <person name="Feldgarden M."/>
            <person name="Gevers D."/>
            <person name="Martens E."/>
            <person name="Sakamoto M."/>
            <person name="Benno Y."/>
            <person name="Song Y."/>
            <person name="Liu C."/>
            <person name="Lee J."/>
            <person name="Bolanos M."/>
            <person name="Vaisanen M.L."/>
            <person name="Finegold S.M."/>
            <person name="Walker B."/>
            <person name="Young S."/>
            <person name="Zeng Q."/>
            <person name="Gargeya S."/>
            <person name="Fitzgerald M."/>
            <person name="Haas B."/>
            <person name="Abouelleil A."/>
            <person name="Allen A.W."/>
            <person name="Alvarado L."/>
            <person name="Arachchi H.M."/>
            <person name="Berlin A.M."/>
            <person name="Chapman S.B."/>
            <person name="Gainer-Dewar J."/>
            <person name="Goldberg J."/>
            <person name="Griggs A."/>
            <person name="Gujja S."/>
            <person name="Hansen M."/>
            <person name="Howarth C."/>
            <person name="Imamovic A."/>
            <person name="Ireland A."/>
            <person name="Larimer J."/>
            <person name="McCowan C."/>
            <person name="Murphy C."/>
            <person name="Pearson M."/>
            <person name="Poon T.W."/>
            <person name="Priest M."/>
            <person name="Roberts A."/>
            <person name="Saif S."/>
            <person name="Shea T."/>
            <person name="Sisk P."/>
            <person name="Sykes S."/>
            <person name="Wortman J."/>
            <person name="Nusbaum C."/>
            <person name="Birren B."/>
        </authorList>
    </citation>
    <scope>NUCLEOTIDE SEQUENCE [LARGE SCALE GENOMIC DNA]</scope>
    <source>
        <strain evidence="7 8">DSM 19448</strain>
    </source>
</reference>
<dbReference type="HOGENOM" id="CLU_087257_3_1_10"/>
<dbReference type="PANTHER" id="PTHR33507">
    <property type="entry name" value="INNER MEMBRANE PROTEIN YBBJ"/>
    <property type="match status" value="1"/>
</dbReference>
<dbReference type="InterPro" id="IPR052165">
    <property type="entry name" value="Membrane_assoc_protease"/>
</dbReference>
<evidence type="ECO:0000313" key="7">
    <source>
        <dbReference type="EMBL" id="KKB47286.1"/>
    </source>
</evidence>
<gene>
    <name evidence="7" type="ORF">HMPREF1535_04696</name>
</gene>
<keyword evidence="4 5" id="KW-0472">Membrane</keyword>
<feature type="domain" description="NfeD-like C-terminal" evidence="6">
    <location>
        <begin position="103"/>
        <end position="154"/>
    </location>
</feature>
<dbReference type="PATRIC" id="fig|927665.4.peg.4816"/>
<dbReference type="InterPro" id="IPR002810">
    <property type="entry name" value="NfeD-like_C"/>
</dbReference>
<name>A0A0F5IP23_9BACT</name>
<evidence type="ECO:0000256" key="5">
    <source>
        <dbReference type="SAM" id="Phobius"/>
    </source>
</evidence>
<evidence type="ECO:0000256" key="1">
    <source>
        <dbReference type="ARBA" id="ARBA00004141"/>
    </source>
</evidence>
<sequence>MIWEITIIVFLMLVAIVLILLEIFLLPGITIAGVGGFLFAASGVIYAYTVGETAGHITLFLSLTAFAASFVWLLRARSFNKVALKTDVDSKLTSSRDLGIEPGDEGITLSRLAPIGKARIKGITVEAKSMDELIDENTPVEVLRVDGYNVLVKRKEQTDIHA</sequence>
<comment type="caution">
    <text evidence="7">The sequence shown here is derived from an EMBL/GenBank/DDBJ whole genome shotgun (WGS) entry which is preliminary data.</text>
</comment>
<feature type="transmembrane region" description="Helical" evidence="5">
    <location>
        <begin position="6"/>
        <end position="24"/>
    </location>
</feature>
<dbReference type="GO" id="GO:0005886">
    <property type="term" value="C:plasma membrane"/>
    <property type="evidence" value="ECO:0007669"/>
    <property type="project" value="TreeGrafter"/>
</dbReference>
<dbReference type="PANTHER" id="PTHR33507:SF3">
    <property type="entry name" value="INNER MEMBRANE PROTEIN YBBJ"/>
    <property type="match status" value="1"/>
</dbReference>
<accession>A0A0F5IP23</accession>
<evidence type="ECO:0000313" key="8">
    <source>
        <dbReference type="Proteomes" id="UP000033047"/>
    </source>
</evidence>
<dbReference type="RefSeq" id="WP_007653913.1">
    <property type="nucleotide sequence ID" value="NZ_KQ033914.1"/>
</dbReference>
<dbReference type="STRING" id="927665.HMPREF1535_04696"/>